<dbReference type="EMBL" id="AP024702">
    <property type="protein sequence ID" value="BCX48513.1"/>
    <property type="molecule type" value="Genomic_DNA"/>
</dbReference>
<evidence type="ECO:0008006" key="4">
    <source>
        <dbReference type="Google" id="ProtNLM"/>
    </source>
</evidence>
<organism evidence="2 3">
    <name type="scientific">Haloferula helveola</name>
    <dbReference type="NCBI Taxonomy" id="490095"/>
    <lineage>
        <taxon>Bacteria</taxon>
        <taxon>Pseudomonadati</taxon>
        <taxon>Verrucomicrobiota</taxon>
        <taxon>Verrucomicrobiia</taxon>
        <taxon>Verrucomicrobiales</taxon>
        <taxon>Verrucomicrobiaceae</taxon>
        <taxon>Haloferula</taxon>
    </lineage>
</organism>
<accession>A0ABM7REP7</accession>
<feature type="signal peptide" evidence="1">
    <location>
        <begin position="1"/>
        <end position="19"/>
    </location>
</feature>
<proteinExistence type="predicted"/>
<protein>
    <recommendedName>
        <fullName evidence="4">DUF4397 domain-containing protein</fullName>
    </recommendedName>
</protein>
<gene>
    <name evidence="2" type="ORF">HAHE_24210</name>
</gene>
<feature type="chain" id="PRO_5046765261" description="DUF4397 domain-containing protein" evidence="1">
    <location>
        <begin position="20"/>
        <end position="227"/>
    </location>
</feature>
<evidence type="ECO:0000313" key="2">
    <source>
        <dbReference type="EMBL" id="BCX48513.1"/>
    </source>
</evidence>
<reference evidence="2 3" key="1">
    <citation type="submission" date="2021-06" db="EMBL/GenBank/DDBJ databases">
        <title>Complete genome of Haloferula helveola possessing various polysaccharide degrading enzymes.</title>
        <authorList>
            <person name="Takami H."/>
            <person name="Huang C."/>
            <person name="Hamasaki K."/>
        </authorList>
    </citation>
    <scope>NUCLEOTIDE SEQUENCE [LARGE SCALE GENOMIC DNA]</scope>
    <source>
        <strain evidence="2 3">CN-1</strain>
    </source>
</reference>
<evidence type="ECO:0000256" key="1">
    <source>
        <dbReference type="SAM" id="SignalP"/>
    </source>
</evidence>
<evidence type="ECO:0000313" key="3">
    <source>
        <dbReference type="Proteomes" id="UP001374893"/>
    </source>
</evidence>
<name>A0ABM7REP7_9BACT</name>
<keyword evidence="3" id="KW-1185">Reference proteome</keyword>
<keyword evidence="1" id="KW-0732">Signal</keyword>
<sequence length="227" mass="24645">MKTISKLVASLCLFAFVHAQDGPPQVGFIRLVNAVGPGEGNTHLKVDGEDLYAKGYKLGQRTGGIGLKSGSHKIAVTKDGVETGETSVNVATGETTTLIGFAEKVETEDEEEPFKWQARILKLKQKDAERGYRLTVVSVCALPEVTFRIATEARQSLETKSVKRFNTTTVDLGEARGDVEIRLQGAEEALCGMSFDEPGSYVAVFYDDGEGKIRAMTFYDPKFVIAG</sequence>
<dbReference type="Proteomes" id="UP001374893">
    <property type="component" value="Chromosome"/>
</dbReference>
<dbReference type="RefSeq" id="WP_338684787.1">
    <property type="nucleotide sequence ID" value="NZ_AP024702.1"/>
</dbReference>